<name>A0AAP2DG12_9BACT</name>
<proteinExistence type="predicted"/>
<comment type="caution">
    <text evidence="3">The sequence shown here is derived from an EMBL/GenBank/DDBJ whole genome shotgun (WGS) entry which is preliminary data.</text>
</comment>
<evidence type="ECO:0000256" key="1">
    <source>
        <dbReference type="PROSITE-ProRule" id="PRU00169"/>
    </source>
</evidence>
<evidence type="ECO:0000259" key="2">
    <source>
        <dbReference type="PROSITE" id="PS50110"/>
    </source>
</evidence>
<organism evidence="3 4">
    <name type="scientific">Chryseosolibacter histidini</name>
    <dbReference type="NCBI Taxonomy" id="2782349"/>
    <lineage>
        <taxon>Bacteria</taxon>
        <taxon>Pseudomonadati</taxon>
        <taxon>Bacteroidota</taxon>
        <taxon>Cytophagia</taxon>
        <taxon>Cytophagales</taxon>
        <taxon>Chryseotaleaceae</taxon>
        <taxon>Chryseosolibacter</taxon>
    </lineage>
</organism>
<protein>
    <submittedName>
        <fullName evidence="3">Response regulator</fullName>
    </submittedName>
</protein>
<dbReference type="SMART" id="SM00448">
    <property type="entry name" value="REC"/>
    <property type="match status" value="1"/>
</dbReference>
<dbReference type="Proteomes" id="UP001319200">
    <property type="component" value="Unassembled WGS sequence"/>
</dbReference>
<keyword evidence="4" id="KW-1185">Reference proteome</keyword>
<dbReference type="SUPFAM" id="SSF52172">
    <property type="entry name" value="CheY-like"/>
    <property type="match status" value="1"/>
</dbReference>
<sequence length="130" mass="14512">MMASKTCLLIDDDHDDQLIFTLALKQVSGSILCVTADNGLDALQKLGQASFLPDYIFMDLNMPGMNGIECLLKIKDLEHLRNTPIIIYTTSSNQRDMMETHALGASAFITKPCHISDLSEKLHEVFRRIA</sequence>
<evidence type="ECO:0000313" key="3">
    <source>
        <dbReference type="EMBL" id="MBT1695731.1"/>
    </source>
</evidence>
<accession>A0AAP2DG12</accession>
<feature type="domain" description="Response regulatory" evidence="2">
    <location>
        <begin position="6"/>
        <end position="126"/>
    </location>
</feature>
<dbReference type="PANTHER" id="PTHR44520">
    <property type="entry name" value="RESPONSE REGULATOR RCP1-RELATED"/>
    <property type="match status" value="1"/>
</dbReference>
<dbReference type="RefSeq" id="WP_254160377.1">
    <property type="nucleotide sequence ID" value="NZ_JAHESF010000002.1"/>
</dbReference>
<dbReference type="InterPro" id="IPR011006">
    <property type="entry name" value="CheY-like_superfamily"/>
</dbReference>
<dbReference type="InterPro" id="IPR052893">
    <property type="entry name" value="TCS_response_regulator"/>
</dbReference>
<dbReference type="Gene3D" id="3.40.50.2300">
    <property type="match status" value="1"/>
</dbReference>
<dbReference type="GO" id="GO:0000160">
    <property type="term" value="P:phosphorelay signal transduction system"/>
    <property type="evidence" value="ECO:0007669"/>
    <property type="project" value="InterPro"/>
</dbReference>
<reference evidence="3 4" key="1">
    <citation type="submission" date="2021-05" db="EMBL/GenBank/DDBJ databases">
        <title>A Polyphasic approach of four new species of the genus Ohtaekwangia: Ohtaekwangia histidinii sp. nov., Ohtaekwangia cretensis sp. nov., Ohtaekwangia indiensis sp. nov., Ohtaekwangia reichenbachii sp. nov. from diverse environment.</title>
        <authorList>
            <person name="Octaviana S."/>
        </authorList>
    </citation>
    <scope>NUCLEOTIDE SEQUENCE [LARGE SCALE GENOMIC DNA]</scope>
    <source>
        <strain evidence="3 4">PWU4</strain>
    </source>
</reference>
<dbReference type="Pfam" id="PF00072">
    <property type="entry name" value="Response_reg"/>
    <property type="match status" value="1"/>
</dbReference>
<dbReference type="AlphaFoldDB" id="A0AAP2DG12"/>
<dbReference type="InterPro" id="IPR001789">
    <property type="entry name" value="Sig_transdc_resp-reg_receiver"/>
</dbReference>
<feature type="modified residue" description="4-aspartylphosphate" evidence="1">
    <location>
        <position position="59"/>
    </location>
</feature>
<evidence type="ECO:0000313" key="4">
    <source>
        <dbReference type="Proteomes" id="UP001319200"/>
    </source>
</evidence>
<dbReference type="EMBL" id="JAHESF010000002">
    <property type="protein sequence ID" value="MBT1695731.1"/>
    <property type="molecule type" value="Genomic_DNA"/>
</dbReference>
<gene>
    <name evidence="3" type="ORF">KK083_02505</name>
</gene>
<dbReference type="PROSITE" id="PS50110">
    <property type="entry name" value="RESPONSE_REGULATORY"/>
    <property type="match status" value="1"/>
</dbReference>
<keyword evidence="1" id="KW-0597">Phosphoprotein</keyword>